<keyword evidence="7" id="KW-1185">Reference proteome</keyword>
<proteinExistence type="inferred from homology"/>
<evidence type="ECO:0000313" key="7">
    <source>
        <dbReference type="Proteomes" id="UP000801492"/>
    </source>
</evidence>
<keyword evidence="3" id="KW-0285">Flavoprotein</keyword>
<dbReference type="SUPFAM" id="SSF54373">
    <property type="entry name" value="FAD-linked reductases, C-terminal domain"/>
    <property type="match status" value="1"/>
</dbReference>
<feature type="domain" description="Glucose-methanol-choline oxidoreductase N-terminal" evidence="5">
    <location>
        <begin position="151"/>
        <end position="174"/>
    </location>
</feature>
<dbReference type="InterPro" id="IPR007867">
    <property type="entry name" value="GMC_OxRtase_C"/>
</dbReference>
<feature type="active site" description="Proton donor" evidence="2">
    <location>
        <position position="558"/>
    </location>
</feature>
<dbReference type="SUPFAM" id="SSF51905">
    <property type="entry name" value="FAD/NAD(P)-binding domain"/>
    <property type="match status" value="1"/>
</dbReference>
<dbReference type="PANTHER" id="PTHR11552">
    <property type="entry name" value="GLUCOSE-METHANOL-CHOLINE GMC OXIDOREDUCTASE"/>
    <property type="match status" value="1"/>
</dbReference>
<gene>
    <name evidence="6" type="ORF">ILUMI_02834</name>
</gene>
<evidence type="ECO:0000256" key="1">
    <source>
        <dbReference type="ARBA" id="ARBA00010790"/>
    </source>
</evidence>
<evidence type="ECO:0000256" key="2">
    <source>
        <dbReference type="PIRSR" id="PIRSR000137-1"/>
    </source>
</evidence>
<keyword evidence="4" id="KW-0732">Signal</keyword>
<dbReference type="Gene3D" id="3.50.50.60">
    <property type="entry name" value="FAD/NAD(P)-binding domain"/>
    <property type="match status" value="1"/>
</dbReference>
<keyword evidence="3" id="KW-0274">FAD</keyword>
<feature type="chain" id="PRO_5035436037" description="Glucose-methanol-choline oxidoreductase N-terminal domain-containing protein" evidence="4">
    <location>
        <begin position="28"/>
        <end position="625"/>
    </location>
</feature>
<dbReference type="InterPro" id="IPR000172">
    <property type="entry name" value="GMC_OxRdtase_N"/>
</dbReference>
<dbReference type="EMBL" id="VTPC01001049">
    <property type="protein sequence ID" value="KAF2903353.1"/>
    <property type="molecule type" value="Genomic_DNA"/>
</dbReference>
<evidence type="ECO:0000256" key="3">
    <source>
        <dbReference type="RuleBase" id="RU003968"/>
    </source>
</evidence>
<reference evidence="6" key="1">
    <citation type="submission" date="2019-08" db="EMBL/GenBank/DDBJ databases">
        <title>The genome of the North American firefly Photinus pyralis.</title>
        <authorList>
            <consortium name="Photinus pyralis genome working group"/>
            <person name="Fallon T.R."/>
            <person name="Sander Lower S.E."/>
            <person name="Weng J.-K."/>
        </authorList>
    </citation>
    <scope>NUCLEOTIDE SEQUENCE</scope>
    <source>
        <strain evidence="6">TRF0915ILg1</strain>
        <tissue evidence="6">Whole body</tissue>
    </source>
</reference>
<name>A0A8K0DC28_IGNLU</name>
<dbReference type="InterPro" id="IPR012132">
    <property type="entry name" value="GMC_OxRdtase"/>
</dbReference>
<feature type="signal peptide" evidence="4">
    <location>
        <begin position="1"/>
        <end position="27"/>
    </location>
</feature>
<comment type="similarity">
    <text evidence="1 3">Belongs to the GMC oxidoreductase family.</text>
</comment>
<protein>
    <recommendedName>
        <fullName evidence="5">Glucose-methanol-choline oxidoreductase N-terminal domain-containing protein</fullName>
    </recommendedName>
</protein>
<dbReference type="PIRSF" id="PIRSF000137">
    <property type="entry name" value="Alcohol_oxidase"/>
    <property type="match status" value="1"/>
</dbReference>
<evidence type="ECO:0000256" key="4">
    <source>
        <dbReference type="SAM" id="SignalP"/>
    </source>
</evidence>
<dbReference type="GO" id="GO:0016614">
    <property type="term" value="F:oxidoreductase activity, acting on CH-OH group of donors"/>
    <property type="evidence" value="ECO:0007669"/>
    <property type="project" value="InterPro"/>
</dbReference>
<dbReference type="InterPro" id="IPR036188">
    <property type="entry name" value="FAD/NAD-bd_sf"/>
</dbReference>
<dbReference type="PANTHER" id="PTHR11552:SF158">
    <property type="entry name" value="GH23626P-RELATED"/>
    <property type="match status" value="1"/>
</dbReference>
<organism evidence="6 7">
    <name type="scientific">Ignelater luminosus</name>
    <name type="common">Cucubano</name>
    <name type="synonym">Pyrophorus luminosus</name>
    <dbReference type="NCBI Taxonomy" id="2038154"/>
    <lineage>
        <taxon>Eukaryota</taxon>
        <taxon>Metazoa</taxon>
        <taxon>Ecdysozoa</taxon>
        <taxon>Arthropoda</taxon>
        <taxon>Hexapoda</taxon>
        <taxon>Insecta</taxon>
        <taxon>Pterygota</taxon>
        <taxon>Neoptera</taxon>
        <taxon>Endopterygota</taxon>
        <taxon>Coleoptera</taxon>
        <taxon>Polyphaga</taxon>
        <taxon>Elateriformia</taxon>
        <taxon>Elateroidea</taxon>
        <taxon>Elateridae</taxon>
        <taxon>Agrypninae</taxon>
        <taxon>Pyrophorini</taxon>
        <taxon>Ignelater</taxon>
    </lineage>
</organism>
<sequence length="625" mass="70332">MRIMIVKNKILCFLTLFILIPTNNVSGQSVEYYEELLEAFLANVSQWEQPTDSRRFFSLCNETAKPIDHGQYDFIIVGAGVAGSVLANRLTESGKCKVLVLEAGQYENDFTDVPGFATYLVNSDFNWGYKTIPQKTSCLGMKNQQCNYPRGKAVGGSSVINFMIYVRGNKEDFERWGHRNPGWDYKSVLPYFRKTENSILDFEDPGYHGHGGPVSVETARYRPSITKIFLESAQQRGREILDYNGRDQSGYSRFQIMTKNGTRCSASKAYIQPAKNRPNLEILDHILGTKILIRDKKAYGVEFTRNCRKYRATASKEVIVSGGVVNSPQILMLSGIGPRDQLERLGIPVVEDLPVGEDFHDHVIFPALLFSTNITNEPELSTGEYISQYLNGHGLLTVVISLTAVGFESPKMILSNPRSEYAFLSAYTDQAAPFYLNFMQVTQQNYDAITQPLAGKYFWSIIPVLLHPRSTGTIKLKTRDPLDYPLLDSNLYSARYGDDMKEMLKIIKDIFDISRTPAFRSINSTYVSEPLPACTDYKFLSDDYWMCALKQLSYPVLHGVSTCKMGPKDDRTAVVDNKLKVYGIKGLRVADASVIPFPLSCHPTPAVYMVGEKASDLIRQEHGDL</sequence>
<dbReference type="Gene3D" id="3.30.560.10">
    <property type="entry name" value="Glucose Oxidase, domain 3"/>
    <property type="match status" value="1"/>
</dbReference>
<dbReference type="PROSITE" id="PS00623">
    <property type="entry name" value="GMC_OXRED_1"/>
    <property type="match status" value="1"/>
</dbReference>
<dbReference type="GO" id="GO:0050660">
    <property type="term" value="F:flavin adenine dinucleotide binding"/>
    <property type="evidence" value="ECO:0007669"/>
    <property type="project" value="InterPro"/>
</dbReference>
<dbReference type="OrthoDB" id="269227at2759"/>
<comment type="caution">
    <text evidence="6">The sequence shown here is derived from an EMBL/GenBank/DDBJ whole genome shotgun (WGS) entry which is preliminary data.</text>
</comment>
<dbReference type="AlphaFoldDB" id="A0A8K0DC28"/>
<dbReference type="Pfam" id="PF05199">
    <property type="entry name" value="GMC_oxred_C"/>
    <property type="match status" value="1"/>
</dbReference>
<dbReference type="Pfam" id="PF00732">
    <property type="entry name" value="GMC_oxred_N"/>
    <property type="match status" value="1"/>
</dbReference>
<evidence type="ECO:0000259" key="5">
    <source>
        <dbReference type="PROSITE" id="PS00623"/>
    </source>
</evidence>
<accession>A0A8K0DC28</accession>
<dbReference type="Proteomes" id="UP000801492">
    <property type="component" value="Unassembled WGS sequence"/>
</dbReference>
<evidence type="ECO:0000313" key="6">
    <source>
        <dbReference type="EMBL" id="KAF2903353.1"/>
    </source>
</evidence>
<feature type="active site" description="Proton acceptor" evidence="2">
    <location>
        <position position="602"/>
    </location>
</feature>